<evidence type="ECO:0000256" key="1">
    <source>
        <dbReference type="SAM" id="MobiDB-lite"/>
    </source>
</evidence>
<dbReference type="Proteomes" id="UP000308092">
    <property type="component" value="Unassembled WGS sequence"/>
</dbReference>
<dbReference type="EMBL" id="QUQM01000001">
    <property type="protein sequence ID" value="KAA8651054.1"/>
    <property type="molecule type" value="Genomic_DNA"/>
</dbReference>
<accession>A0A4S3JAX4</accession>
<dbReference type="Proteomes" id="UP000324241">
    <property type="component" value="Unassembled WGS sequence"/>
</dbReference>
<dbReference type="RefSeq" id="XP_033430415.1">
    <property type="nucleotide sequence ID" value="XM_033568420.1"/>
</dbReference>
<comment type="caution">
    <text evidence="4">The sequence shown here is derived from an EMBL/GenBank/DDBJ whole genome shotgun (WGS) entry which is preliminary data.</text>
</comment>
<dbReference type="PANTHER" id="PTHR11362">
    <property type="entry name" value="PHOSPHATIDYLETHANOLAMINE-BINDING PROTEIN"/>
    <property type="match status" value="1"/>
</dbReference>
<dbReference type="STRING" id="1220188.A0A4S3JAX4"/>
<dbReference type="AlphaFoldDB" id="A0A4S3JAX4"/>
<organism evidence="4 5">
    <name type="scientific">Aspergillus tanneri</name>
    <dbReference type="NCBI Taxonomy" id="1220188"/>
    <lineage>
        <taxon>Eukaryota</taxon>
        <taxon>Fungi</taxon>
        <taxon>Dikarya</taxon>
        <taxon>Ascomycota</taxon>
        <taxon>Pezizomycotina</taxon>
        <taxon>Eurotiomycetes</taxon>
        <taxon>Eurotiomycetidae</taxon>
        <taxon>Eurotiales</taxon>
        <taxon>Aspergillaceae</taxon>
        <taxon>Aspergillus</taxon>
        <taxon>Aspergillus subgen. Circumdati</taxon>
    </lineage>
</organism>
<dbReference type="SUPFAM" id="SSF49777">
    <property type="entry name" value="PEBP-like"/>
    <property type="match status" value="1"/>
</dbReference>
<feature type="region of interest" description="Disordered" evidence="1">
    <location>
        <begin position="191"/>
        <end position="226"/>
    </location>
</feature>
<evidence type="ECO:0000313" key="6">
    <source>
        <dbReference type="Proteomes" id="UP000324241"/>
    </source>
</evidence>
<reference evidence="4 5" key="1">
    <citation type="submission" date="2019-03" db="EMBL/GenBank/DDBJ databases">
        <title>The genome sequence of a newly discovered highly antifungal drug resistant Aspergillus species, Aspergillus tanneri NIH 1004.</title>
        <authorList>
            <person name="Mounaud S."/>
            <person name="Singh I."/>
            <person name="Joardar V."/>
            <person name="Pakala S."/>
            <person name="Pakala S."/>
            <person name="Venepally P."/>
            <person name="Hoover J."/>
            <person name="Nierman W."/>
            <person name="Chung J."/>
            <person name="Losada L."/>
        </authorList>
    </citation>
    <scope>NUCLEOTIDE SEQUENCE [LARGE SCALE GENOMIC DNA]</scope>
    <source>
        <strain evidence="4 5">NIH1004</strain>
    </source>
</reference>
<evidence type="ECO:0000313" key="3">
    <source>
        <dbReference type="EMBL" id="KAA8651054.1"/>
    </source>
</evidence>
<dbReference type="Gene3D" id="3.90.280.10">
    <property type="entry name" value="PEBP-like"/>
    <property type="match status" value="1"/>
</dbReference>
<keyword evidence="5" id="KW-1185">Reference proteome</keyword>
<keyword evidence="2" id="KW-0732">Signal</keyword>
<evidence type="ECO:0000313" key="5">
    <source>
        <dbReference type="Proteomes" id="UP000308092"/>
    </source>
</evidence>
<dbReference type="InterPro" id="IPR035810">
    <property type="entry name" value="PEBP_euk"/>
</dbReference>
<feature type="chain" id="PRO_5036358473" description="PEBP-like protein" evidence="2">
    <location>
        <begin position="21"/>
        <end position="250"/>
    </location>
</feature>
<dbReference type="PANTHER" id="PTHR11362:SF82">
    <property type="entry name" value="PHOSPHATIDYLETHANOLAMINE-BINDING PROTEIN 4"/>
    <property type="match status" value="1"/>
</dbReference>
<name>A0A4S3JAX4_9EURO</name>
<reference evidence="3 6" key="2">
    <citation type="submission" date="2019-08" db="EMBL/GenBank/DDBJ databases">
        <title>The genome sequence of a newly discovered highly antifungal drug resistant Aspergillus species, Aspergillus tanneri NIH 1004.</title>
        <authorList>
            <person name="Mounaud S."/>
            <person name="Singh I."/>
            <person name="Joardar V."/>
            <person name="Pakala S."/>
            <person name="Pakala S."/>
            <person name="Venepally P."/>
            <person name="Chung J.K."/>
            <person name="Losada L."/>
            <person name="Nierman W.C."/>
        </authorList>
    </citation>
    <scope>NUCLEOTIDE SEQUENCE [LARGE SCALE GENOMIC DNA]</scope>
    <source>
        <strain evidence="3 6">NIH1004</strain>
    </source>
</reference>
<dbReference type="InterPro" id="IPR036610">
    <property type="entry name" value="PEBP-like_sf"/>
</dbReference>
<dbReference type="GeneID" id="54326449"/>
<gene>
    <name evidence="3" type="ORF">ATNIH1004_003747</name>
    <name evidence="4" type="ORF">EYZ11_008387</name>
</gene>
<proteinExistence type="predicted"/>
<protein>
    <recommendedName>
        <fullName evidence="7">PEBP-like protein</fullName>
    </recommendedName>
</protein>
<dbReference type="OrthoDB" id="440553at2759"/>
<dbReference type="CDD" id="cd00866">
    <property type="entry name" value="PEBP_euk"/>
    <property type="match status" value="1"/>
</dbReference>
<sequence>MRFSTVFSALAITATATATASTVPAELFSIGQPSEALKVSYHVGSSTVSISPGQSLNSTVTHEAPHLHLKDMDLGSDGPYVLLMVDPTTNKTNPLSVALHALVSNLMTNDSSGNVIAKYVYPQPREGPAHNYTLFLFKQPASFVVSEQYHSFLETKETPLNRLNFPLVNFLKQMDLGKPVAANYFREAAESSSSSTKTTKTTGTADATVSSTGSASASASSGAAGRSFRETNGFSYLASSLVGAMIAAVL</sequence>
<feature type="compositionally biased region" description="Low complexity" evidence="1">
    <location>
        <begin position="191"/>
        <end position="225"/>
    </location>
</feature>
<evidence type="ECO:0008006" key="7">
    <source>
        <dbReference type="Google" id="ProtNLM"/>
    </source>
</evidence>
<evidence type="ECO:0000313" key="4">
    <source>
        <dbReference type="EMBL" id="THC92142.1"/>
    </source>
</evidence>
<dbReference type="EMBL" id="SOSA01000356">
    <property type="protein sequence ID" value="THC92142.1"/>
    <property type="molecule type" value="Genomic_DNA"/>
</dbReference>
<evidence type="ECO:0000256" key="2">
    <source>
        <dbReference type="SAM" id="SignalP"/>
    </source>
</evidence>
<feature type="signal peptide" evidence="2">
    <location>
        <begin position="1"/>
        <end position="20"/>
    </location>
</feature>
<dbReference type="VEuPathDB" id="FungiDB:EYZ11_008387"/>